<keyword evidence="1" id="KW-0732">Signal</keyword>
<reference evidence="2 3" key="1">
    <citation type="submission" date="2020-02" db="EMBL/GenBank/DDBJ databases">
        <title>Nitrogenibacter mangrovi gen. nov., sp. nov. isolated from mangrove sediment, a denitrifying betaproteobacterium.</title>
        <authorList>
            <person name="Liao H."/>
            <person name="Tian Y."/>
        </authorList>
    </citation>
    <scope>NUCLEOTIDE SEQUENCE [LARGE SCALE GENOMIC DNA]</scope>
    <source>
        <strain evidence="2 3">M9-3-2</strain>
    </source>
</reference>
<keyword evidence="3" id="KW-1185">Reference proteome</keyword>
<name>A0A6C1B062_9RHOO</name>
<sequence length="121" mass="12662">MNGIFRLATVLAAALVLAACGRNTASPGGVVEVAQGRVVYKVSADGKRLEAYAARNGVTPLGSIALPPGAIWSVANGADGRKVWIHGRNVVMLVDTRTWTEVARWNRDDGAPTRLAGPVAQ</sequence>
<dbReference type="InterPro" id="IPR011044">
    <property type="entry name" value="Quino_amine_DH_bsu"/>
</dbReference>
<organism evidence="2 3">
    <name type="scientific">Nitrogeniibacter mangrovi</name>
    <dbReference type="NCBI Taxonomy" id="2016596"/>
    <lineage>
        <taxon>Bacteria</taxon>
        <taxon>Pseudomonadati</taxon>
        <taxon>Pseudomonadota</taxon>
        <taxon>Betaproteobacteria</taxon>
        <taxon>Rhodocyclales</taxon>
        <taxon>Zoogloeaceae</taxon>
        <taxon>Nitrogeniibacter</taxon>
    </lineage>
</organism>
<evidence type="ECO:0000313" key="3">
    <source>
        <dbReference type="Proteomes" id="UP000501991"/>
    </source>
</evidence>
<accession>A0A6C1B062</accession>
<proteinExistence type="predicted"/>
<protein>
    <recommendedName>
        <fullName evidence="4">Lipoprotein</fullName>
    </recommendedName>
</protein>
<dbReference type="Proteomes" id="UP000501991">
    <property type="component" value="Chromosome"/>
</dbReference>
<dbReference type="EMBL" id="CP048836">
    <property type="protein sequence ID" value="QID16957.1"/>
    <property type="molecule type" value="Genomic_DNA"/>
</dbReference>
<dbReference type="AlphaFoldDB" id="A0A6C1B062"/>
<feature type="signal peptide" evidence="1">
    <location>
        <begin position="1"/>
        <end position="25"/>
    </location>
</feature>
<dbReference type="SUPFAM" id="SSF50969">
    <property type="entry name" value="YVTN repeat-like/Quinoprotein amine dehydrogenase"/>
    <property type="match status" value="1"/>
</dbReference>
<evidence type="ECO:0000313" key="2">
    <source>
        <dbReference type="EMBL" id="QID16957.1"/>
    </source>
</evidence>
<evidence type="ECO:0008006" key="4">
    <source>
        <dbReference type="Google" id="ProtNLM"/>
    </source>
</evidence>
<dbReference type="PROSITE" id="PS51257">
    <property type="entry name" value="PROKAR_LIPOPROTEIN"/>
    <property type="match status" value="1"/>
</dbReference>
<feature type="chain" id="PRO_5025607404" description="Lipoprotein" evidence="1">
    <location>
        <begin position="26"/>
        <end position="121"/>
    </location>
</feature>
<gene>
    <name evidence="2" type="ORF">G3580_04460</name>
</gene>
<dbReference type="RefSeq" id="WP_173764123.1">
    <property type="nucleotide sequence ID" value="NZ_CP048836.1"/>
</dbReference>
<evidence type="ECO:0000256" key="1">
    <source>
        <dbReference type="SAM" id="SignalP"/>
    </source>
</evidence>
<dbReference type="KEGG" id="azq:G3580_04460"/>